<organism evidence="1 2">
    <name type="scientific">Parascaris equorum</name>
    <name type="common">Equine roundworm</name>
    <dbReference type="NCBI Taxonomy" id="6256"/>
    <lineage>
        <taxon>Eukaryota</taxon>
        <taxon>Metazoa</taxon>
        <taxon>Ecdysozoa</taxon>
        <taxon>Nematoda</taxon>
        <taxon>Chromadorea</taxon>
        <taxon>Rhabditida</taxon>
        <taxon>Spirurina</taxon>
        <taxon>Ascaridomorpha</taxon>
        <taxon>Ascaridoidea</taxon>
        <taxon>Ascarididae</taxon>
        <taxon>Parascaris</taxon>
    </lineage>
</organism>
<reference evidence="2" key="1">
    <citation type="submission" date="2022-11" db="UniProtKB">
        <authorList>
            <consortium name="WormBaseParasite"/>
        </authorList>
    </citation>
    <scope>IDENTIFICATION</scope>
</reference>
<proteinExistence type="predicted"/>
<dbReference type="Proteomes" id="UP000887564">
    <property type="component" value="Unplaced"/>
</dbReference>
<dbReference type="WBParaSite" id="PEQ_0000465401-mRNA-1">
    <property type="protein sequence ID" value="PEQ_0000465401-mRNA-1"/>
    <property type="gene ID" value="PEQ_0000465401"/>
</dbReference>
<evidence type="ECO:0000313" key="1">
    <source>
        <dbReference type="Proteomes" id="UP000887564"/>
    </source>
</evidence>
<protein>
    <submittedName>
        <fullName evidence="2">Uncharacterized protein</fullName>
    </submittedName>
</protein>
<accession>A0A914RRS0</accession>
<sequence>MRRLFWRSDSVMHSSWTTVSTPHCSHYGRVSMWA</sequence>
<keyword evidence="1" id="KW-1185">Reference proteome</keyword>
<evidence type="ECO:0000313" key="2">
    <source>
        <dbReference type="WBParaSite" id="PEQ_0000465401-mRNA-1"/>
    </source>
</evidence>
<name>A0A914RRS0_PAREQ</name>
<dbReference type="AlphaFoldDB" id="A0A914RRS0"/>